<feature type="domain" description="ABC transporter" evidence="10">
    <location>
        <begin position="4"/>
        <end position="243"/>
    </location>
</feature>
<dbReference type="InterPro" id="IPR003593">
    <property type="entry name" value="AAA+_ATPase"/>
</dbReference>
<evidence type="ECO:0000259" key="10">
    <source>
        <dbReference type="PROSITE" id="PS50893"/>
    </source>
</evidence>
<reference key="2">
    <citation type="submission" date="2011-03" db="EMBL/GenBank/DDBJ databases">
        <title>Complete genome sequence of the thermoacidophilic crenarchaeon Thermoproteus uzoniensis 768-20.</title>
        <authorList>
            <person name="Mardanov A.V."/>
            <person name="Gumerov V.M."/>
            <person name="Beletsky A.V."/>
            <person name="Prokofeva M.I."/>
            <person name="Bonch-Osmolovskaya E.A."/>
            <person name="Ravin N.V."/>
            <person name="Skryabin K.G."/>
        </authorList>
    </citation>
    <scope>NUCLEOTIDE SEQUENCE</scope>
    <source>
        <strain>768-20</strain>
    </source>
</reference>
<dbReference type="STRING" id="999630.TUZN_1220"/>
<evidence type="ECO:0000256" key="2">
    <source>
        <dbReference type="ARBA" id="ARBA00005417"/>
    </source>
</evidence>
<evidence type="ECO:0000256" key="3">
    <source>
        <dbReference type="ARBA" id="ARBA00022448"/>
    </source>
</evidence>
<gene>
    <name evidence="11" type="ordered locus">TUZN_1220</name>
</gene>
<dbReference type="HOGENOM" id="CLU_000604_86_7_2"/>
<dbReference type="InterPro" id="IPR015856">
    <property type="entry name" value="ABC_transpr_CbiO/EcfA_su"/>
</dbReference>
<evidence type="ECO:0000256" key="1">
    <source>
        <dbReference type="ARBA" id="ARBA00004202"/>
    </source>
</evidence>
<dbReference type="Gene3D" id="3.40.50.300">
    <property type="entry name" value="P-loop containing nucleotide triphosphate hydrolases"/>
    <property type="match status" value="2"/>
</dbReference>
<comment type="similarity">
    <text evidence="2">Belongs to the ABC transporter superfamily.</text>
</comment>
<keyword evidence="5" id="KW-0547">Nucleotide-binding</keyword>
<dbReference type="SMART" id="SM00382">
    <property type="entry name" value="AAA"/>
    <property type="match status" value="2"/>
</dbReference>
<dbReference type="Proteomes" id="UP000008138">
    <property type="component" value="Chromosome"/>
</dbReference>
<dbReference type="KEGG" id="tuz:TUZN_1220"/>
<dbReference type="PANTHER" id="PTHR43553">
    <property type="entry name" value="HEAVY METAL TRANSPORTER"/>
    <property type="match status" value="1"/>
</dbReference>
<evidence type="ECO:0000256" key="8">
    <source>
        <dbReference type="ARBA" id="ARBA00023136"/>
    </source>
</evidence>
<keyword evidence="4" id="KW-1003">Cell membrane</keyword>
<dbReference type="InterPro" id="IPR003439">
    <property type="entry name" value="ABC_transporter-like_ATP-bd"/>
</dbReference>
<dbReference type="FunFam" id="3.40.50.300:FF:000224">
    <property type="entry name" value="Energy-coupling factor transporter ATP-binding protein EcfA"/>
    <property type="match status" value="1"/>
</dbReference>
<evidence type="ECO:0000256" key="4">
    <source>
        <dbReference type="ARBA" id="ARBA00022475"/>
    </source>
</evidence>
<dbReference type="NCBIfam" id="NF010167">
    <property type="entry name" value="PRK13648.1"/>
    <property type="match status" value="2"/>
</dbReference>
<evidence type="ECO:0000256" key="6">
    <source>
        <dbReference type="ARBA" id="ARBA00022840"/>
    </source>
</evidence>
<evidence type="ECO:0000256" key="7">
    <source>
        <dbReference type="ARBA" id="ARBA00022967"/>
    </source>
</evidence>
<comment type="function">
    <text evidence="9">Probably part of an ABC transporter complex. Responsible for energy coupling to the transport system.</text>
</comment>
<dbReference type="GO" id="GO:0043190">
    <property type="term" value="C:ATP-binding cassette (ABC) transporter complex"/>
    <property type="evidence" value="ECO:0007669"/>
    <property type="project" value="TreeGrafter"/>
</dbReference>
<dbReference type="GO" id="GO:0016887">
    <property type="term" value="F:ATP hydrolysis activity"/>
    <property type="evidence" value="ECO:0007669"/>
    <property type="project" value="InterPro"/>
</dbReference>
<organism evidence="11 12">
    <name type="scientific">Thermoproteus uzoniensis (strain 768-20)</name>
    <dbReference type="NCBI Taxonomy" id="999630"/>
    <lineage>
        <taxon>Archaea</taxon>
        <taxon>Thermoproteota</taxon>
        <taxon>Thermoprotei</taxon>
        <taxon>Thermoproteales</taxon>
        <taxon>Thermoproteaceae</taxon>
        <taxon>Thermoproteus</taxon>
    </lineage>
</organism>
<dbReference type="Pfam" id="PF00005">
    <property type="entry name" value="ABC_tran"/>
    <property type="match status" value="2"/>
</dbReference>
<dbReference type="RefSeq" id="WP_013680033.1">
    <property type="nucleotide sequence ID" value="NC_015315.1"/>
</dbReference>
<sequence length="552" mass="60748">MRVIELNNVFVRYVEPYRLALREATLSIEEGEFVLLVGRTGSGKSTLINTINGVIPNIIRAEVRGKVSVLGRDPRTAPVYKTAMEVGTVYQVPESQIFALIVEDDVAFGLENRAVPPEEMRERVKEALELVGLWHKRAHPTFLLSGGEKQRLVIAAILALRPKILILDEPTSMLDAVGTKEVFDLLAKLNEEGITIIVAEHKVEKVLPMADRVVALDNGSIVLDEEPHRAVAKGLHKFGVEEPQVAYLHRLASPEDAAFPITVEEFLAAHRDLKLEAVEGEERPSGEAIVSARGVVFRYPGNEAPTLKGVDMEVPRGAVVSVVGPNGSGKSTLMYLLAGLYKPTSGVVEIDGKPPADLSGQERVRLVGYAFQDPDQMLMNTTVKAEIEMTLRLAGVRGRVLGRLAQQIAKDLGIDKLLDRSPHKLSVGQRRLVSLAAVLAASPKVLILDEPTRGLDRETAEATMKYLMDIKRERDMTIILVSHDMRQVGDYSQLVYVMYDGKVAFKGSPEEAFAEAEKHREWGVDPPQVYHVAKHYGVLAASPKRLRVSPSV</sequence>
<dbReference type="GeneID" id="10360748"/>
<name>F2L0L5_THEU7</name>
<reference evidence="11 12" key="1">
    <citation type="journal article" date="2011" name="J. Bacteriol.">
        <title>Complete genome sequence of the thermoacidophilic crenarchaeon Thermoproteus uzoniensis 768-20.</title>
        <authorList>
            <person name="Mardanov A.V."/>
            <person name="Gumerov V.M."/>
            <person name="Beletsky A.V."/>
            <person name="Prokofeva M.I."/>
            <person name="Bonch-Osmolovskaya E.A."/>
            <person name="Ravin N.V."/>
            <person name="Skryabin K.G."/>
        </authorList>
    </citation>
    <scope>NUCLEOTIDE SEQUENCE [LARGE SCALE GENOMIC DNA]</scope>
    <source>
        <strain evidence="11 12">768-20</strain>
    </source>
</reference>
<keyword evidence="12" id="KW-1185">Reference proteome</keyword>
<proteinExistence type="inferred from homology"/>
<feature type="domain" description="ABC transporter" evidence="10">
    <location>
        <begin position="290"/>
        <end position="525"/>
    </location>
</feature>
<keyword evidence="8" id="KW-0472">Membrane</keyword>
<dbReference type="OrthoDB" id="35850at2157"/>
<dbReference type="EMBL" id="CP002590">
    <property type="protein sequence ID" value="AEA12697.1"/>
    <property type="molecule type" value="Genomic_DNA"/>
</dbReference>
<accession>F2L0L5</accession>
<dbReference type="PROSITE" id="PS50893">
    <property type="entry name" value="ABC_TRANSPORTER_2"/>
    <property type="match status" value="2"/>
</dbReference>
<dbReference type="AlphaFoldDB" id="F2L0L5"/>
<dbReference type="InterPro" id="IPR027417">
    <property type="entry name" value="P-loop_NTPase"/>
</dbReference>
<evidence type="ECO:0000256" key="9">
    <source>
        <dbReference type="ARBA" id="ARBA00025157"/>
    </source>
</evidence>
<dbReference type="GO" id="GO:0005524">
    <property type="term" value="F:ATP binding"/>
    <property type="evidence" value="ECO:0007669"/>
    <property type="project" value="UniProtKB-KW"/>
</dbReference>
<evidence type="ECO:0000313" key="12">
    <source>
        <dbReference type="Proteomes" id="UP000008138"/>
    </source>
</evidence>
<protein>
    <submittedName>
        <fullName evidence="11">ABC transporter related protein</fullName>
    </submittedName>
</protein>
<dbReference type="InterPro" id="IPR017871">
    <property type="entry name" value="ABC_transporter-like_CS"/>
</dbReference>
<keyword evidence="3" id="KW-0813">Transport</keyword>
<evidence type="ECO:0000313" key="11">
    <source>
        <dbReference type="EMBL" id="AEA12697.1"/>
    </source>
</evidence>
<dbReference type="GO" id="GO:0042626">
    <property type="term" value="F:ATPase-coupled transmembrane transporter activity"/>
    <property type="evidence" value="ECO:0007669"/>
    <property type="project" value="TreeGrafter"/>
</dbReference>
<evidence type="ECO:0000256" key="5">
    <source>
        <dbReference type="ARBA" id="ARBA00022741"/>
    </source>
</evidence>
<dbReference type="eggNOG" id="arCOG00185">
    <property type="taxonomic scope" value="Archaea"/>
</dbReference>
<dbReference type="InterPro" id="IPR050095">
    <property type="entry name" value="ECF_ABC_transporter_ATP-bd"/>
</dbReference>
<dbReference type="SUPFAM" id="SSF52540">
    <property type="entry name" value="P-loop containing nucleoside triphosphate hydrolases"/>
    <property type="match status" value="2"/>
</dbReference>
<comment type="subcellular location">
    <subcellularLocation>
        <location evidence="1">Cell membrane</location>
        <topology evidence="1">Peripheral membrane protein</topology>
    </subcellularLocation>
</comment>
<dbReference type="PANTHER" id="PTHR43553:SF24">
    <property type="entry name" value="ENERGY-COUPLING FACTOR TRANSPORTER ATP-BINDING PROTEIN ECFA1"/>
    <property type="match status" value="1"/>
</dbReference>
<dbReference type="PROSITE" id="PS00211">
    <property type="entry name" value="ABC_TRANSPORTER_1"/>
    <property type="match status" value="2"/>
</dbReference>
<keyword evidence="6" id="KW-0067">ATP-binding</keyword>
<dbReference type="CDD" id="cd03225">
    <property type="entry name" value="ABC_cobalt_CbiO_domain1"/>
    <property type="match status" value="2"/>
</dbReference>
<keyword evidence="7" id="KW-1278">Translocase</keyword>